<comment type="similarity">
    <text evidence="12">Belongs to the radical SAM superfamily. RlmN family.</text>
</comment>
<keyword evidence="3 12" id="KW-0963">Cytoplasm</keyword>
<dbReference type="InterPro" id="IPR040072">
    <property type="entry name" value="Methyltransferase_A"/>
</dbReference>
<proteinExistence type="inferred from homology"/>
<evidence type="ECO:0000256" key="1">
    <source>
        <dbReference type="ARBA" id="ARBA00004496"/>
    </source>
</evidence>
<feature type="binding site" evidence="12">
    <location>
        <begin position="220"/>
        <end position="222"/>
    </location>
    <ligand>
        <name>S-adenosyl-L-methionine</name>
        <dbReference type="ChEBI" id="CHEBI:59789"/>
    </ligand>
</feature>
<dbReference type="PANTHER" id="PTHR30544">
    <property type="entry name" value="23S RRNA METHYLTRANSFERASE"/>
    <property type="match status" value="1"/>
</dbReference>
<evidence type="ECO:0000256" key="3">
    <source>
        <dbReference type="ARBA" id="ARBA00022490"/>
    </source>
</evidence>
<dbReference type="Pfam" id="PF04055">
    <property type="entry name" value="Radical_SAM"/>
    <property type="match status" value="1"/>
</dbReference>
<dbReference type="EC" id="2.1.1.192" evidence="12"/>
<dbReference type="GO" id="GO:0046872">
    <property type="term" value="F:metal ion binding"/>
    <property type="evidence" value="ECO:0007669"/>
    <property type="project" value="UniProtKB-KW"/>
</dbReference>
<dbReference type="GO" id="GO:0002935">
    <property type="term" value="F:tRNA (adenine(37)-C2)-methyltransferase activity"/>
    <property type="evidence" value="ECO:0007669"/>
    <property type="project" value="UniProtKB-UniRule"/>
</dbReference>
<feature type="binding site" evidence="12">
    <location>
        <position position="197"/>
    </location>
    <ligand>
        <name>S-adenosyl-L-methionine</name>
        <dbReference type="ChEBI" id="CHEBI:59789"/>
    </ligand>
</feature>
<name>A0AAU0UQP1_9FIRM</name>
<evidence type="ECO:0000256" key="5">
    <source>
        <dbReference type="ARBA" id="ARBA00022603"/>
    </source>
</evidence>
<evidence type="ECO:0000313" key="14">
    <source>
        <dbReference type="EMBL" id="WRO22174.1"/>
    </source>
</evidence>
<keyword evidence="4 12" id="KW-0698">rRNA processing</keyword>
<keyword evidence="7 12" id="KW-0949">S-adenosyl-L-methionine</keyword>
<dbReference type="CDD" id="cd01335">
    <property type="entry name" value="Radical_SAM"/>
    <property type="match status" value="1"/>
</dbReference>
<evidence type="ECO:0000259" key="13">
    <source>
        <dbReference type="PROSITE" id="PS51918"/>
    </source>
</evidence>
<dbReference type="SFLD" id="SFLDG01062">
    <property type="entry name" value="methyltransferase_(Class_A)"/>
    <property type="match status" value="1"/>
</dbReference>
<dbReference type="InterPro" id="IPR013785">
    <property type="entry name" value="Aldolase_TIM"/>
</dbReference>
<dbReference type="EMBL" id="CP121694">
    <property type="protein sequence ID" value="WRO22174.1"/>
    <property type="molecule type" value="Genomic_DNA"/>
</dbReference>
<dbReference type="Gene3D" id="1.10.150.530">
    <property type="match status" value="1"/>
</dbReference>
<evidence type="ECO:0000256" key="4">
    <source>
        <dbReference type="ARBA" id="ARBA00022552"/>
    </source>
</evidence>
<comment type="cofactor">
    <cofactor evidence="12">
        <name>[4Fe-4S] cluster</name>
        <dbReference type="ChEBI" id="CHEBI:49883"/>
    </cofactor>
    <text evidence="12">Binds 1 [4Fe-4S] cluster. The cluster is coordinated with 3 cysteines and an exchangeable S-adenosyl-L-methionine.</text>
</comment>
<dbReference type="InterPro" id="IPR048641">
    <property type="entry name" value="RlmN_N"/>
</dbReference>
<comment type="caution">
    <text evidence="12">Lacks conserved residue(s) required for the propagation of feature annotation.</text>
</comment>
<comment type="miscellaneous">
    <text evidence="12">Reaction proceeds by a ping-pong mechanism involving intermediate methylation of a conserved cysteine residue.</text>
</comment>
<dbReference type="AlphaFoldDB" id="A0AAU0UQP1"/>
<evidence type="ECO:0000256" key="12">
    <source>
        <dbReference type="HAMAP-Rule" id="MF_01849"/>
    </source>
</evidence>
<dbReference type="Gene3D" id="3.20.20.70">
    <property type="entry name" value="Aldolase class I"/>
    <property type="match status" value="1"/>
</dbReference>
<dbReference type="GO" id="GO:0070040">
    <property type="term" value="F:rRNA (adenine(2503)-C2-)-methyltransferase activity"/>
    <property type="evidence" value="ECO:0007669"/>
    <property type="project" value="UniProtKB-UniRule"/>
</dbReference>
<evidence type="ECO:0000256" key="6">
    <source>
        <dbReference type="ARBA" id="ARBA00022679"/>
    </source>
</evidence>
<evidence type="ECO:0000256" key="7">
    <source>
        <dbReference type="ARBA" id="ARBA00022691"/>
    </source>
</evidence>
<feature type="binding site" evidence="12">
    <location>
        <position position="122"/>
    </location>
    <ligand>
        <name>[4Fe-4S] cluster</name>
        <dbReference type="ChEBI" id="CHEBI:49883"/>
        <note>4Fe-4S-S-AdoMet</note>
    </ligand>
</feature>
<dbReference type="Proteomes" id="UP001329915">
    <property type="component" value="Chromosome"/>
</dbReference>
<accession>A0AAU0UQP1</accession>
<dbReference type="PANTHER" id="PTHR30544:SF5">
    <property type="entry name" value="RADICAL SAM CORE DOMAIN-CONTAINING PROTEIN"/>
    <property type="match status" value="1"/>
</dbReference>
<organism evidence="14 15">
    <name type="scientific">Metallumcola ferriviriculae</name>
    <dbReference type="NCBI Taxonomy" id="3039180"/>
    <lineage>
        <taxon>Bacteria</taxon>
        <taxon>Bacillati</taxon>
        <taxon>Bacillota</taxon>
        <taxon>Clostridia</taxon>
        <taxon>Neomoorellales</taxon>
        <taxon>Desulfitibacteraceae</taxon>
        <taxon>Metallumcola</taxon>
    </lineage>
</organism>
<keyword evidence="5 12" id="KW-0489">Methyltransferase</keyword>
<keyword evidence="10 12" id="KW-0408">Iron</keyword>
<feature type="binding site" evidence="12">
    <location>
        <position position="118"/>
    </location>
    <ligand>
        <name>[4Fe-4S] cluster</name>
        <dbReference type="ChEBI" id="CHEBI:49883"/>
        <note>4Fe-4S-S-AdoMet</note>
    </ligand>
</feature>
<dbReference type="KEGG" id="dbc:MFMK1_001999"/>
<dbReference type="SUPFAM" id="SSF102114">
    <property type="entry name" value="Radical SAM enzymes"/>
    <property type="match status" value="1"/>
</dbReference>
<keyword evidence="12" id="KW-1015">Disulfide bond</keyword>
<feature type="binding site" evidence="12">
    <location>
        <position position="296"/>
    </location>
    <ligand>
        <name>S-adenosyl-L-methionine</name>
        <dbReference type="ChEBI" id="CHEBI:59789"/>
    </ligand>
</feature>
<comment type="subcellular location">
    <subcellularLocation>
        <location evidence="1 12">Cytoplasm</location>
    </subcellularLocation>
</comment>
<dbReference type="GO" id="GO:0005737">
    <property type="term" value="C:cytoplasm"/>
    <property type="evidence" value="ECO:0007669"/>
    <property type="project" value="UniProtKB-SubCell"/>
</dbReference>
<dbReference type="SFLD" id="SFLDF00275">
    <property type="entry name" value="adenosine_C2_methyltransferase"/>
    <property type="match status" value="1"/>
</dbReference>
<evidence type="ECO:0000256" key="8">
    <source>
        <dbReference type="ARBA" id="ARBA00022694"/>
    </source>
</evidence>
<feature type="active site" description="Proton acceptor" evidence="12">
    <location>
        <position position="92"/>
    </location>
</feature>
<keyword evidence="9 12" id="KW-0479">Metal-binding</keyword>
<dbReference type="FunFam" id="3.20.20.70:FF:000014">
    <property type="entry name" value="Probable dual-specificity RNA methyltransferase RlmN"/>
    <property type="match status" value="1"/>
</dbReference>
<comment type="catalytic activity">
    <reaction evidence="12">
        <text>adenosine(2503) in 23S rRNA + 2 reduced [2Fe-2S]-[ferredoxin] + 2 S-adenosyl-L-methionine = 2-methyladenosine(2503) in 23S rRNA + 5'-deoxyadenosine + L-methionine + 2 oxidized [2Fe-2S]-[ferredoxin] + S-adenosyl-L-homocysteine</text>
        <dbReference type="Rhea" id="RHEA:42916"/>
        <dbReference type="Rhea" id="RHEA-COMP:10000"/>
        <dbReference type="Rhea" id="RHEA-COMP:10001"/>
        <dbReference type="Rhea" id="RHEA-COMP:10152"/>
        <dbReference type="Rhea" id="RHEA-COMP:10282"/>
        <dbReference type="ChEBI" id="CHEBI:17319"/>
        <dbReference type="ChEBI" id="CHEBI:33737"/>
        <dbReference type="ChEBI" id="CHEBI:33738"/>
        <dbReference type="ChEBI" id="CHEBI:57844"/>
        <dbReference type="ChEBI" id="CHEBI:57856"/>
        <dbReference type="ChEBI" id="CHEBI:59789"/>
        <dbReference type="ChEBI" id="CHEBI:74411"/>
        <dbReference type="ChEBI" id="CHEBI:74497"/>
        <dbReference type="EC" id="2.1.1.192"/>
    </reaction>
</comment>
<dbReference type="PIRSF" id="PIRSF006004">
    <property type="entry name" value="CHP00048"/>
    <property type="match status" value="1"/>
</dbReference>
<dbReference type="NCBIfam" id="TIGR00048">
    <property type="entry name" value="rRNA_mod_RlmN"/>
    <property type="match status" value="1"/>
</dbReference>
<dbReference type="HAMAP" id="MF_01849">
    <property type="entry name" value="RNA_methyltr_RlmN"/>
    <property type="match status" value="1"/>
</dbReference>
<feature type="binding site" evidence="12">
    <location>
        <position position="125"/>
    </location>
    <ligand>
        <name>[4Fe-4S] cluster</name>
        <dbReference type="ChEBI" id="CHEBI:49883"/>
        <note>4Fe-4S-S-AdoMet</note>
    </ligand>
</feature>
<evidence type="ECO:0000256" key="10">
    <source>
        <dbReference type="ARBA" id="ARBA00023004"/>
    </source>
</evidence>
<dbReference type="GO" id="GO:0070475">
    <property type="term" value="P:rRNA base methylation"/>
    <property type="evidence" value="ECO:0007669"/>
    <property type="project" value="UniProtKB-UniRule"/>
</dbReference>
<dbReference type="GO" id="GO:0051539">
    <property type="term" value="F:4 iron, 4 sulfur cluster binding"/>
    <property type="evidence" value="ECO:0007669"/>
    <property type="project" value="UniProtKB-UniRule"/>
</dbReference>
<dbReference type="InterPro" id="IPR058240">
    <property type="entry name" value="rSAM_sf"/>
</dbReference>
<dbReference type="InterPro" id="IPR027492">
    <property type="entry name" value="RNA_MTrfase_RlmN"/>
</dbReference>
<sequence>MKLDLRSLNLEEMVIMLDNWGFPRFRAKQLFHWVHQKGVLRIEDMHNLPAHLQKILVESCAINLPRVITQRQSQSGDTVKMLLKLDDDETIEAVLMKYHDRDFQRTRATICISSQVGCVMGCAFCATGLSGFKRNLTVGEIISQIFATQQLLGIKITNVVFMGMGEPLLNFDNVVKAIRLMNFEDGLNIGWRRITISTCGLVPEIYRLAEEDMPIVLAISLHGATDAVRSSLMPVNDKYSLKKLMSACKDYTAKIGRRVTFEYALIKDVNDSENDAMMLGQLLTGLKCNVNLIPVNPVSETGLTRPVTKRIQRFAAILSKMSIDVVVREEKGTDIDAACGQLRRKNVNVKSKVKRGKM</sequence>
<dbReference type="InterPro" id="IPR007197">
    <property type="entry name" value="rSAM"/>
</dbReference>
<keyword evidence="8 12" id="KW-0819">tRNA processing</keyword>
<gene>
    <name evidence="12 14" type="primary">rlmN</name>
    <name evidence="14" type="ORF">MFMK1_001999</name>
</gene>
<keyword evidence="6 12" id="KW-0808">Transferase</keyword>
<evidence type="ECO:0000313" key="15">
    <source>
        <dbReference type="Proteomes" id="UP001329915"/>
    </source>
</evidence>
<dbReference type="GO" id="GO:0019843">
    <property type="term" value="F:rRNA binding"/>
    <property type="evidence" value="ECO:0007669"/>
    <property type="project" value="UniProtKB-UniRule"/>
</dbReference>
<evidence type="ECO:0000256" key="11">
    <source>
        <dbReference type="ARBA" id="ARBA00023014"/>
    </source>
</evidence>
<feature type="active site" description="S-methylcysteine intermediate" evidence="12">
    <location>
        <position position="339"/>
    </location>
</feature>
<feature type="domain" description="Radical SAM core" evidence="13">
    <location>
        <begin position="104"/>
        <end position="336"/>
    </location>
</feature>
<feature type="binding site" evidence="12">
    <location>
        <begin position="165"/>
        <end position="166"/>
    </location>
    <ligand>
        <name>S-adenosyl-L-methionine</name>
        <dbReference type="ChEBI" id="CHEBI:59789"/>
    </ligand>
</feature>
<protein>
    <recommendedName>
        <fullName evidence="12">Probable dual-specificity RNA methyltransferase RlmN</fullName>
        <ecNumber evidence="12">2.1.1.192</ecNumber>
    </recommendedName>
    <alternativeName>
        <fullName evidence="12">23S rRNA (adenine(2503)-C(2))-methyltransferase</fullName>
    </alternativeName>
    <alternativeName>
        <fullName evidence="12">23S rRNA m2A2503 methyltransferase</fullName>
    </alternativeName>
    <alternativeName>
        <fullName evidence="12">Ribosomal RNA large subunit methyltransferase N</fullName>
    </alternativeName>
    <alternativeName>
        <fullName evidence="12">tRNA (adenine(37)-C(2))-methyltransferase</fullName>
    </alternativeName>
    <alternativeName>
        <fullName evidence="12">tRNA m2A37 methyltransferase</fullName>
    </alternativeName>
</protein>
<keyword evidence="11 12" id="KW-0411">Iron-sulfur</keyword>
<dbReference type="SFLD" id="SFLDS00029">
    <property type="entry name" value="Radical_SAM"/>
    <property type="match status" value="1"/>
</dbReference>
<comment type="function">
    <text evidence="12">Specifically methylates position 2 of adenine 2503 in 23S rRNA and position 2 of adenine 37 in tRNAs.</text>
</comment>
<evidence type="ECO:0000256" key="2">
    <source>
        <dbReference type="ARBA" id="ARBA00022485"/>
    </source>
</evidence>
<keyword evidence="15" id="KW-1185">Reference proteome</keyword>
<evidence type="ECO:0000256" key="9">
    <source>
        <dbReference type="ARBA" id="ARBA00022723"/>
    </source>
</evidence>
<comment type="catalytic activity">
    <reaction evidence="12">
        <text>adenosine(37) in tRNA + 2 reduced [2Fe-2S]-[ferredoxin] + 2 S-adenosyl-L-methionine = 2-methyladenosine(37) in tRNA + 5'-deoxyadenosine + L-methionine + 2 oxidized [2Fe-2S]-[ferredoxin] + S-adenosyl-L-homocysteine</text>
        <dbReference type="Rhea" id="RHEA:43332"/>
        <dbReference type="Rhea" id="RHEA-COMP:10000"/>
        <dbReference type="Rhea" id="RHEA-COMP:10001"/>
        <dbReference type="Rhea" id="RHEA-COMP:10162"/>
        <dbReference type="Rhea" id="RHEA-COMP:10485"/>
        <dbReference type="ChEBI" id="CHEBI:17319"/>
        <dbReference type="ChEBI" id="CHEBI:33737"/>
        <dbReference type="ChEBI" id="CHEBI:33738"/>
        <dbReference type="ChEBI" id="CHEBI:57844"/>
        <dbReference type="ChEBI" id="CHEBI:57856"/>
        <dbReference type="ChEBI" id="CHEBI:59789"/>
        <dbReference type="ChEBI" id="CHEBI:74411"/>
        <dbReference type="ChEBI" id="CHEBI:74497"/>
        <dbReference type="EC" id="2.1.1.192"/>
    </reaction>
</comment>
<reference evidence="14 15" key="1">
    <citation type="submission" date="2023-04" db="EMBL/GenBank/DDBJ databases">
        <authorList>
            <person name="Hsu D."/>
        </authorList>
    </citation>
    <scope>NUCLEOTIDE SEQUENCE [LARGE SCALE GENOMIC DNA]</scope>
    <source>
        <strain evidence="14 15">MK1</strain>
    </source>
</reference>
<dbReference type="GO" id="GO:0000049">
    <property type="term" value="F:tRNA binding"/>
    <property type="evidence" value="ECO:0007669"/>
    <property type="project" value="UniProtKB-UniRule"/>
</dbReference>
<dbReference type="GO" id="GO:0030488">
    <property type="term" value="P:tRNA methylation"/>
    <property type="evidence" value="ECO:0007669"/>
    <property type="project" value="UniProtKB-UniRule"/>
</dbReference>
<dbReference type="PROSITE" id="PS51918">
    <property type="entry name" value="RADICAL_SAM"/>
    <property type="match status" value="1"/>
</dbReference>
<dbReference type="InterPro" id="IPR004383">
    <property type="entry name" value="rRNA_lsu_MTrfase_RlmN/Cfr"/>
</dbReference>
<dbReference type="Pfam" id="PF21016">
    <property type="entry name" value="RlmN_N"/>
    <property type="match status" value="1"/>
</dbReference>
<dbReference type="RefSeq" id="WP_366921595.1">
    <property type="nucleotide sequence ID" value="NZ_CP121694.1"/>
</dbReference>
<keyword evidence="2 12" id="KW-0004">4Fe-4S</keyword>